<keyword evidence="4" id="KW-0539">Nucleus</keyword>
<dbReference type="PANTHER" id="PTHR47840:SF1">
    <property type="entry name" value="ZN(II)2CYS6 TRANSCRIPTION FACTOR (EUROFUNG)"/>
    <property type="match status" value="1"/>
</dbReference>
<accession>A0A6A5U036</accession>
<dbReference type="Pfam" id="PF00172">
    <property type="entry name" value="Zn_clus"/>
    <property type="match status" value="1"/>
</dbReference>
<dbReference type="OrthoDB" id="5392779at2759"/>
<dbReference type="GO" id="GO:0008270">
    <property type="term" value="F:zinc ion binding"/>
    <property type="evidence" value="ECO:0007669"/>
    <property type="project" value="InterPro"/>
</dbReference>
<keyword evidence="3" id="KW-0804">Transcription</keyword>
<evidence type="ECO:0000313" key="7">
    <source>
        <dbReference type="EMBL" id="KAF1956346.1"/>
    </source>
</evidence>
<dbReference type="GO" id="GO:0003677">
    <property type="term" value="F:DNA binding"/>
    <property type="evidence" value="ECO:0007669"/>
    <property type="project" value="InterPro"/>
</dbReference>
<keyword evidence="5" id="KW-0472">Membrane</keyword>
<evidence type="ECO:0000313" key="8">
    <source>
        <dbReference type="Proteomes" id="UP000800035"/>
    </source>
</evidence>
<feature type="transmembrane region" description="Helical" evidence="5">
    <location>
        <begin position="445"/>
        <end position="467"/>
    </location>
</feature>
<keyword evidence="5" id="KW-0812">Transmembrane</keyword>
<evidence type="ECO:0000256" key="4">
    <source>
        <dbReference type="ARBA" id="ARBA00023242"/>
    </source>
</evidence>
<dbReference type="InterPro" id="IPR007219">
    <property type="entry name" value="XnlR_reg_dom"/>
</dbReference>
<keyword evidence="1" id="KW-0479">Metal-binding</keyword>
<evidence type="ECO:0000256" key="2">
    <source>
        <dbReference type="ARBA" id="ARBA00023015"/>
    </source>
</evidence>
<organism evidence="7 8">
    <name type="scientific">Byssothecium circinans</name>
    <dbReference type="NCBI Taxonomy" id="147558"/>
    <lineage>
        <taxon>Eukaryota</taxon>
        <taxon>Fungi</taxon>
        <taxon>Dikarya</taxon>
        <taxon>Ascomycota</taxon>
        <taxon>Pezizomycotina</taxon>
        <taxon>Dothideomycetes</taxon>
        <taxon>Pleosporomycetidae</taxon>
        <taxon>Pleosporales</taxon>
        <taxon>Massarineae</taxon>
        <taxon>Massarinaceae</taxon>
        <taxon>Byssothecium</taxon>
    </lineage>
</organism>
<dbReference type="Gene3D" id="4.10.240.10">
    <property type="entry name" value="Zn(2)-C6 fungal-type DNA-binding domain"/>
    <property type="match status" value="1"/>
</dbReference>
<protein>
    <recommendedName>
        <fullName evidence="6">Zn(2)-C6 fungal-type domain-containing protein</fullName>
    </recommendedName>
</protein>
<dbReference type="InterPro" id="IPR036864">
    <property type="entry name" value="Zn2-C6_fun-type_DNA-bd_sf"/>
</dbReference>
<proteinExistence type="predicted"/>
<feature type="domain" description="Zn(2)-C6 fungal-type" evidence="6">
    <location>
        <begin position="23"/>
        <end position="53"/>
    </location>
</feature>
<dbReference type="GO" id="GO:0000981">
    <property type="term" value="F:DNA-binding transcription factor activity, RNA polymerase II-specific"/>
    <property type="evidence" value="ECO:0007669"/>
    <property type="project" value="InterPro"/>
</dbReference>
<dbReference type="PANTHER" id="PTHR47840">
    <property type="entry name" value="ZN(II)2CYS6 TRANSCRIPTION FACTOR (EUROFUNG)-RELATED"/>
    <property type="match status" value="1"/>
</dbReference>
<dbReference type="CDD" id="cd00067">
    <property type="entry name" value="GAL4"/>
    <property type="match status" value="1"/>
</dbReference>
<feature type="non-terminal residue" evidence="7">
    <location>
        <position position="493"/>
    </location>
</feature>
<evidence type="ECO:0000256" key="3">
    <source>
        <dbReference type="ARBA" id="ARBA00023163"/>
    </source>
</evidence>
<keyword evidence="2" id="KW-0805">Transcription regulation</keyword>
<keyword evidence="5" id="KW-1133">Transmembrane helix</keyword>
<dbReference type="Proteomes" id="UP000800035">
    <property type="component" value="Unassembled WGS sequence"/>
</dbReference>
<evidence type="ECO:0000259" key="6">
    <source>
        <dbReference type="PROSITE" id="PS00463"/>
    </source>
</evidence>
<evidence type="ECO:0000256" key="1">
    <source>
        <dbReference type="ARBA" id="ARBA00022723"/>
    </source>
</evidence>
<dbReference type="CDD" id="cd12148">
    <property type="entry name" value="fungal_TF_MHR"/>
    <property type="match status" value="1"/>
</dbReference>
<dbReference type="SUPFAM" id="SSF57701">
    <property type="entry name" value="Zn2/Cys6 DNA-binding domain"/>
    <property type="match status" value="1"/>
</dbReference>
<gene>
    <name evidence="7" type="ORF">CC80DRAFT_356679</name>
</gene>
<dbReference type="GO" id="GO:0006351">
    <property type="term" value="P:DNA-templated transcription"/>
    <property type="evidence" value="ECO:0007669"/>
    <property type="project" value="InterPro"/>
</dbReference>
<dbReference type="EMBL" id="ML976992">
    <property type="protein sequence ID" value="KAF1956346.1"/>
    <property type="molecule type" value="Genomic_DNA"/>
</dbReference>
<dbReference type="AlphaFoldDB" id="A0A6A5U036"/>
<dbReference type="SMART" id="SM00066">
    <property type="entry name" value="GAL4"/>
    <property type="match status" value="1"/>
</dbReference>
<reference evidence="7" key="1">
    <citation type="journal article" date="2020" name="Stud. Mycol.">
        <title>101 Dothideomycetes genomes: a test case for predicting lifestyles and emergence of pathogens.</title>
        <authorList>
            <person name="Haridas S."/>
            <person name="Albert R."/>
            <person name="Binder M."/>
            <person name="Bloem J."/>
            <person name="Labutti K."/>
            <person name="Salamov A."/>
            <person name="Andreopoulos B."/>
            <person name="Baker S."/>
            <person name="Barry K."/>
            <person name="Bills G."/>
            <person name="Bluhm B."/>
            <person name="Cannon C."/>
            <person name="Castanera R."/>
            <person name="Culley D."/>
            <person name="Daum C."/>
            <person name="Ezra D."/>
            <person name="Gonzalez J."/>
            <person name="Henrissat B."/>
            <person name="Kuo A."/>
            <person name="Liang C."/>
            <person name="Lipzen A."/>
            <person name="Lutzoni F."/>
            <person name="Magnuson J."/>
            <person name="Mondo S."/>
            <person name="Nolan M."/>
            <person name="Ohm R."/>
            <person name="Pangilinan J."/>
            <person name="Park H.-J."/>
            <person name="Ramirez L."/>
            <person name="Alfaro M."/>
            <person name="Sun H."/>
            <person name="Tritt A."/>
            <person name="Yoshinaga Y."/>
            <person name="Zwiers L.-H."/>
            <person name="Turgeon B."/>
            <person name="Goodwin S."/>
            <person name="Spatafora J."/>
            <person name="Crous P."/>
            <person name="Grigoriev I."/>
        </authorList>
    </citation>
    <scope>NUCLEOTIDE SEQUENCE</scope>
    <source>
        <strain evidence="7">CBS 675.92</strain>
    </source>
</reference>
<sequence>MIVSPSNQEPALKKRKLRKGTHSCWECKRRKAKCILTTSEGVCVGCRYRGTECVSQEEEDVRRDGATKATDRRLERVESMLEVLLEQQRGHKDASITRTASNSPHDEIQAYETVIVPNNTVSTLHNSPMLQSPTPTLTETLQTLIPSPRECMSTPPTLNMHPVLLAQKLLMLACLSQYSSGGSIVDEQHWKARSRAMATAATKLVNTKDHLVLNAEGLECLMLEATYYYNDGNLREAFTSVRRAMALAQLLGIHRSVHPSIQQVDDSSPRFDPAYMWYRILYVDRLLCLVLGLPQGSPDTKFANTEVMYILNIEERLEREHCVLASRILDRNEREDETWTLTKDIDKSLQDLASSVPPEWWHLPTASQVNSPSDKFYFTGRLVNQLFHFSLINQTHLPYIFRPVVSKKTALNDILPANYGYSKTLCWTSSREVFARYLILIDLDFVAHAYTFADFFALIAAVTVLLLHIDHHWKSQLHSTSPPSFLSHMRSSD</sequence>
<dbReference type="PROSITE" id="PS00463">
    <property type="entry name" value="ZN2_CY6_FUNGAL_1"/>
    <property type="match status" value="1"/>
</dbReference>
<dbReference type="SMART" id="SM00906">
    <property type="entry name" value="Fungal_trans"/>
    <property type="match status" value="1"/>
</dbReference>
<keyword evidence="8" id="KW-1185">Reference proteome</keyword>
<dbReference type="InterPro" id="IPR001138">
    <property type="entry name" value="Zn2Cys6_DnaBD"/>
</dbReference>
<evidence type="ECO:0000256" key="5">
    <source>
        <dbReference type="SAM" id="Phobius"/>
    </source>
</evidence>
<name>A0A6A5U036_9PLEO</name>